<feature type="chain" id="PRO_5032451113" evidence="1">
    <location>
        <begin position="22"/>
        <end position="747"/>
    </location>
</feature>
<dbReference type="SUPFAM" id="SSF50978">
    <property type="entry name" value="WD40 repeat-like"/>
    <property type="match status" value="1"/>
</dbReference>
<dbReference type="AlphaFoldDB" id="A0A806KIF3"/>
<keyword evidence="1" id="KW-0732">Signal</keyword>
<evidence type="ECO:0000256" key="1">
    <source>
        <dbReference type="SAM" id="SignalP"/>
    </source>
</evidence>
<dbReference type="Gene3D" id="2.130.10.10">
    <property type="entry name" value="YVTN repeat-like/Quinoprotein amine dehydrogenase"/>
    <property type="match status" value="1"/>
</dbReference>
<reference evidence="2" key="1">
    <citation type="submission" date="2012-03" db="EMBL/GenBank/DDBJ databases">
        <title>Functional metagenomics reveals considerable lignocellulase gene clusters in the gut microbiome of a wood-feeding higher termite.</title>
        <authorList>
            <person name="Liu N."/>
        </authorList>
    </citation>
    <scope>NUCLEOTIDE SEQUENCE</scope>
</reference>
<accession>A0A806KIF3</accession>
<evidence type="ECO:0000313" key="2">
    <source>
        <dbReference type="EMBL" id="AGS52630.1"/>
    </source>
</evidence>
<sequence length="747" mass="82961">MCKFKVIFLTVISCFIFIIGADEKNIQHVSDSVNLKVENLDDGHYAILETSGLITVFNQKREIVSKIDSKASLFCVIGNTRLAAVTKEGVKIFKNITTKPELEKTITTEVEITAIANAYSDCIVFGSKYGTMHLLHINNSLIEDLPQPCKSEILDIGVKNLHTKTILVVLSLADNPVVLSLTSPRYMESSLLPKNKDDIFVTSTALSFFGNDVLIARGEELLQYSLDDDVINKVPKKTYSLSSTILSLFSDERCIVAGLLNGGLNIIDTEITDNKGKNIITARNFSAGSVTSVTVHPNIGIIVCAARSIFHDSTGNGKIIFKVTEIPKSGKYCNFYVQYEGKESKERREFYYSPWTLENSWIAPEGKVTVSTDDPNIEIEASDVIIDGRNPVYVSFKIKVEPKTQPIMVTSPALELLPPILIDYFSGFIVSGHGNLLLMSERNKCSVIQLPGIPHLLKAGAKSVLIAIENKLYDCHYNSKKLNEIFTANEKITNVTYVGDMAAIIIGNEVKILCNGKTITTIMQEYNITAIDITKDEKYLLVSTGSMTRMFEIQNAEEIPLHTTPSKETITQAAFSDSASQFPSARYFATYDKPTLRLFDAVTGQQLNIAGKKELQIGSIDFLRFNGNDQIIYRDTAENTIRCISITSGNGLYSVKMEGKAETSPFAVIKKQTVAYVSEETIILKNKDELGRISITKTGQWFFTIRDTKVPILFQAHESIINMFTEEDGRTLTADELLIYKTAELPL</sequence>
<dbReference type="EMBL" id="JQ844203">
    <property type="protein sequence ID" value="AGS52630.1"/>
    <property type="molecule type" value="Genomic_DNA"/>
</dbReference>
<proteinExistence type="predicted"/>
<organism evidence="2">
    <name type="scientific">uncultured bacterium contig00043</name>
    <dbReference type="NCBI Taxonomy" id="1181530"/>
    <lineage>
        <taxon>Bacteria</taxon>
        <taxon>environmental samples</taxon>
    </lineage>
</organism>
<protein>
    <submittedName>
        <fullName evidence="2">Uncharacterized protein</fullName>
    </submittedName>
</protein>
<feature type="signal peptide" evidence="1">
    <location>
        <begin position="1"/>
        <end position="21"/>
    </location>
</feature>
<dbReference type="InterPro" id="IPR015943">
    <property type="entry name" value="WD40/YVTN_repeat-like_dom_sf"/>
</dbReference>
<name>A0A806KIF3_9BACT</name>
<dbReference type="InterPro" id="IPR036322">
    <property type="entry name" value="WD40_repeat_dom_sf"/>
</dbReference>